<name>A0A1Y4QBT3_9FIRM</name>
<dbReference type="AlphaFoldDB" id="A0A1Y4QBT3"/>
<sequence>MKEYEEKYKQIFRYLSLGMSQNEISKLLSTSRNTIRKIKAVTDSIRLSWEDASKMTNEEFVHTIFPKNKNWYYVKKKCQLNRNFFYLTSTFEKC</sequence>
<evidence type="ECO:0000313" key="1">
    <source>
        <dbReference type="EMBL" id="OUQ02714.1"/>
    </source>
</evidence>
<reference evidence="2" key="1">
    <citation type="submission" date="2017-04" db="EMBL/GenBank/DDBJ databases">
        <title>Function of individual gut microbiota members based on whole genome sequencing of pure cultures obtained from chicken caecum.</title>
        <authorList>
            <person name="Medvecky M."/>
            <person name="Cejkova D."/>
            <person name="Polansky O."/>
            <person name="Karasova D."/>
            <person name="Kubasova T."/>
            <person name="Cizek A."/>
            <person name="Rychlik I."/>
        </authorList>
    </citation>
    <scope>NUCLEOTIDE SEQUENCE [LARGE SCALE GENOMIC DNA]</scope>
    <source>
        <strain evidence="2">An149</strain>
    </source>
</reference>
<dbReference type="RefSeq" id="WP_087258626.1">
    <property type="nucleotide sequence ID" value="NZ_NFLB01000029.1"/>
</dbReference>
<evidence type="ECO:0000313" key="2">
    <source>
        <dbReference type="Proteomes" id="UP000196258"/>
    </source>
</evidence>
<accession>A0A1Y4QBT3</accession>
<comment type="caution">
    <text evidence="1">The sequence shown here is derived from an EMBL/GenBank/DDBJ whole genome shotgun (WGS) entry which is preliminary data.</text>
</comment>
<proteinExistence type="predicted"/>
<dbReference type="Proteomes" id="UP000196258">
    <property type="component" value="Unassembled WGS sequence"/>
</dbReference>
<protein>
    <submittedName>
        <fullName evidence="1">Uncharacterized protein</fullName>
    </submittedName>
</protein>
<organism evidence="1 2">
    <name type="scientific">Thomasclavelia spiroformis</name>
    <dbReference type="NCBI Taxonomy" id="29348"/>
    <lineage>
        <taxon>Bacteria</taxon>
        <taxon>Bacillati</taxon>
        <taxon>Bacillota</taxon>
        <taxon>Erysipelotrichia</taxon>
        <taxon>Erysipelotrichales</taxon>
        <taxon>Coprobacillaceae</taxon>
        <taxon>Thomasclavelia</taxon>
    </lineage>
</organism>
<dbReference type="EMBL" id="NFLB01000029">
    <property type="protein sequence ID" value="OUQ02714.1"/>
    <property type="molecule type" value="Genomic_DNA"/>
</dbReference>
<gene>
    <name evidence="1" type="ORF">B5E91_13310</name>
</gene>